<evidence type="ECO:0000256" key="1">
    <source>
        <dbReference type="ARBA" id="ARBA00004123"/>
    </source>
</evidence>
<dbReference type="RefSeq" id="XP_018001394.1">
    <property type="nucleotide sequence ID" value="XM_018149681.1"/>
</dbReference>
<dbReference type="GeneID" id="28741561"/>
<feature type="region of interest" description="Disordered" evidence="5">
    <location>
        <begin position="465"/>
        <end position="487"/>
    </location>
</feature>
<dbReference type="STRING" id="1664694.A0A0N0NNB7"/>
<proteinExistence type="inferred from homology"/>
<comment type="similarity">
    <text evidence="2">Belongs to the RIX1/PELP1 family.</text>
</comment>
<dbReference type="GO" id="GO:0005634">
    <property type="term" value="C:nucleus"/>
    <property type="evidence" value="ECO:0007669"/>
    <property type="project" value="UniProtKB-SubCell"/>
</dbReference>
<evidence type="ECO:0000259" key="6">
    <source>
        <dbReference type="Pfam" id="PF08167"/>
    </source>
</evidence>
<accession>A0A0N0NNB7</accession>
<dbReference type="Pfam" id="PF08167">
    <property type="entry name" value="RIX1"/>
    <property type="match status" value="1"/>
</dbReference>
<dbReference type="PANTHER" id="PTHR34105:SF1">
    <property type="entry name" value="PROLINE-, GLUTAMIC ACID- AND LEUCINE-RICH PROTEIN 1"/>
    <property type="match status" value="1"/>
</dbReference>
<comment type="caution">
    <text evidence="7">The sequence shown here is derived from an EMBL/GenBank/DDBJ whole genome shotgun (WGS) entry which is preliminary data.</text>
</comment>
<reference evidence="7 8" key="1">
    <citation type="submission" date="2015-06" db="EMBL/GenBank/DDBJ databases">
        <title>Draft genome of the ant-associated black yeast Phialophora attae CBS 131958.</title>
        <authorList>
            <person name="Moreno L.F."/>
            <person name="Stielow B.J."/>
            <person name="de Hoog S."/>
            <person name="Vicente V.A."/>
            <person name="Weiss V.A."/>
            <person name="de Vries M."/>
            <person name="Cruz L.M."/>
            <person name="Souza E.M."/>
        </authorList>
    </citation>
    <scope>NUCLEOTIDE SEQUENCE [LARGE SCALE GENOMIC DNA]</scope>
    <source>
        <strain evidence="7 8">CBS 131958</strain>
    </source>
</reference>
<evidence type="ECO:0000256" key="5">
    <source>
        <dbReference type="SAM" id="MobiDB-lite"/>
    </source>
</evidence>
<dbReference type="PANTHER" id="PTHR34105">
    <property type="entry name" value="PROLINE-, GLUTAMIC ACID- AND LEUCINE-RICH PROTEIN 1"/>
    <property type="match status" value="1"/>
</dbReference>
<feature type="region of interest" description="Disordered" evidence="5">
    <location>
        <begin position="731"/>
        <end position="770"/>
    </location>
</feature>
<dbReference type="AlphaFoldDB" id="A0A0N0NNB7"/>
<dbReference type="VEuPathDB" id="FungiDB:AB675_9170"/>
<evidence type="ECO:0000313" key="8">
    <source>
        <dbReference type="Proteomes" id="UP000038010"/>
    </source>
</evidence>
<dbReference type="GO" id="GO:0006364">
    <property type="term" value="P:rRNA processing"/>
    <property type="evidence" value="ECO:0007669"/>
    <property type="project" value="TreeGrafter"/>
</dbReference>
<name>A0A0N0NNB7_9EURO</name>
<dbReference type="EMBL" id="LFJN01000009">
    <property type="protein sequence ID" value="KPI41431.1"/>
    <property type="molecule type" value="Genomic_DNA"/>
</dbReference>
<feature type="compositionally biased region" description="Acidic residues" evidence="5">
    <location>
        <begin position="748"/>
        <end position="770"/>
    </location>
</feature>
<evidence type="ECO:0000256" key="2">
    <source>
        <dbReference type="ARBA" id="ARBA00010511"/>
    </source>
</evidence>
<protein>
    <recommendedName>
        <fullName evidence="3">Pre-rRNA-processing protein RIX1</fullName>
    </recommendedName>
</protein>
<dbReference type="SUPFAM" id="SSF48371">
    <property type="entry name" value="ARM repeat"/>
    <property type="match status" value="1"/>
</dbReference>
<sequence>MEQLSLLRSVAQRLVVTPIEELPRQAGFLATSLSSCSLLGEEERNGIDFSGPLHRIRTRLSSLLQGRSYAERLTAAVVIKSYIETVRPVESNLWESWVRGIIAWLNKPDPWEGKIVYLTTATRIFIKCHGVTALQREVVSPLLPAFLNASLAAVKPTHIQTESKSTTVTSRLLGEALRSWSEIVQLFSTTLRPFVSRLRQVCLLLLGEHSGQGPMCDAAVRLLSLLHLCAPKATGATEWEQNVANVVLAIHQSLDVLFRGIVEDWTSSSTALSQRTVDASLSGTLKLSEVDAAGLSPWSGSFDGTRRVLVLLKWLTGSFSAACPPVGMPFGAIIDLTSRLTYVTIPTSTNHIKTKSEITKDERDELWTSLPHLHAQCFELLEAMSSTFGEALRPMDATICSQILDVFEAEYWNKVVCEKSYATMAQLIKFNKRIIQPAHASTFTLMLKTACRDVGKGQAASSLSSATSITGQGHGTPVSKQSPDTPPTIIGELTRSTLVEAACELLLAAYELPSGCVPHAVRTEMDRTAIWGNHESLLLASTMYPPNRIGATSTLPSLLPFLVRSRGGHLKHATEALLRPRIPSLQTTSRVELREADYNGNDVSMEEAELETTTTNGLGHITSRDDQYTHYGTDPAPFNESTVAGSSKILDSEIGSTASLATKRKFSQTEVLEPEPLAAPEEAVKRLRQPADGVQMKAQQTNSPTNGHITKDVEVEPAKVPLYTASDAVTIHSAPLSTEDETRVIPNSDDESDIPEIDVAADTDDEDEME</sequence>
<evidence type="ECO:0000256" key="3">
    <source>
        <dbReference type="ARBA" id="ARBA00021502"/>
    </source>
</evidence>
<comment type="subcellular location">
    <subcellularLocation>
        <location evidence="1">Nucleus</location>
    </subcellularLocation>
</comment>
<keyword evidence="4" id="KW-0539">Nucleus</keyword>
<gene>
    <name evidence="7" type="ORF">AB675_9170</name>
</gene>
<dbReference type="InterPro" id="IPR012583">
    <property type="entry name" value="RIX1_N"/>
</dbReference>
<evidence type="ECO:0000313" key="7">
    <source>
        <dbReference type="EMBL" id="KPI41431.1"/>
    </source>
</evidence>
<organism evidence="7 8">
    <name type="scientific">Cyphellophora attinorum</name>
    <dbReference type="NCBI Taxonomy" id="1664694"/>
    <lineage>
        <taxon>Eukaryota</taxon>
        <taxon>Fungi</taxon>
        <taxon>Dikarya</taxon>
        <taxon>Ascomycota</taxon>
        <taxon>Pezizomycotina</taxon>
        <taxon>Eurotiomycetes</taxon>
        <taxon>Chaetothyriomycetidae</taxon>
        <taxon>Chaetothyriales</taxon>
        <taxon>Cyphellophoraceae</taxon>
        <taxon>Cyphellophora</taxon>
    </lineage>
</organism>
<dbReference type="OrthoDB" id="20900at2759"/>
<keyword evidence="8" id="KW-1185">Reference proteome</keyword>
<evidence type="ECO:0000256" key="4">
    <source>
        <dbReference type="ARBA" id="ARBA00023242"/>
    </source>
</evidence>
<dbReference type="InterPro" id="IPR016024">
    <property type="entry name" value="ARM-type_fold"/>
</dbReference>
<feature type="domain" description="Pre-rRNA-processing protein RIX1 N-terminal" evidence="6">
    <location>
        <begin position="7"/>
        <end position="210"/>
    </location>
</feature>
<dbReference type="Proteomes" id="UP000038010">
    <property type="component" value="Unassembled WGS sequence"/>
</dbReference>